<dbReference type="STRING" id="694573.A0A194V4W7"/>
<comment type="subcellular location">
    <subcellularLocation>
        <location evidence="1">Mitochondrion</location>
    </subcellularLocation>
</comment>
<reference evidence="9" key="1">
    <citation type="submission" date="2014-12" db="EMBL/GenBank/DDBJ databases">
        <title>Genome Sequence of Valsa Canker Pathogens Uncovers a Specific Adaption of Colonization on Woody Bark.</title>
        <authorList>
            <person name="Yin Z."/>
            <person name="Liu H."/>
            <person name="Gao X."/>
            <person name="Li Z."/>
            <person name="Song N."/>
            <person name="Ke X."/>
            <person name="Dai Q."/>
            <person name="Wu Y."/>
            <person name="Sun Y."/>
            <person name="Xu J.-R."/>
            <person name="Kang Z.K."/>
            <person name="Wang L."/>
            <person name="Huang L."/>
        </authorList>
    </citation>
    <scope>NUCLEOTIDE SEQUENCE [LARGE SCALE GENOMIC DNA]</scope>
    <source>
        <strain evidence="9">SXYL134</strain>
    </source>
</reference>
<keyword evidence="4 8" id="KW-0689">Ribosomal protein</keyword>
<evidence type="ECO:0000313" key="9">
    <source>
        <dbReference type="Proteomes" id="UP000078576"/>
    </source>
</evidence>
<evidence type="ECO:0000256" key="1">
    <source>
        <dbReference type="ARBA" id="ARBA00004173"/>
    </source>
</evidence>
<evidence type="ECO:0000313" key="8">
    <source>
        <dbReference type="EMBL" id="KUI58933.1"/>
    </source>
</evidence>
<gene>
    <name evidence="8" type="ORF">VP1G_10998</name>
</gene>
<dbReference type="GO" id="GO:0005762">
    <property type="term" value="C:mitochondrial large ribosomal subunit"/>
    <property type="evidence" value="ECO:0007669"/>
    <property type="project" value="TreeGrafter"/>
</dbReference>
<keyword evidence="9" id="KW-1185">Reference proteome</keyword>
<keyword evidence="5" id="KW-0496">Mitochondrion</keyword>
<evidence type="ECO:0000256" key="7">
    <source>
        <dbReference type="ARBA" id="ARBA00039935"/>
    </source>
</evidence>
<organism evidence="8 9">
    <name type="scientific">Cytospora mali</name>
    <name type="common">Apple Valsa canker fungus</name>
    <name type="synonym">Valsa mali</name>
    <dbReference type="NCBI Taxonomy" id="578113"/>
    <lineage>
        <taxon>Eukaryota</taxon>
        <taxon>Fungi</taxon>
        <taxon>Dikarya</taxon>
        <taxon>Ascomycota</taxon>
        <taxon>Pezizomycotina</taxon>
        <taxon>Sordariomycetes</taxon>
        <taxon>Sordariomycetidae</taxon>
        <taxon>Diaporthales</taxon>
        <taxon>Cytosporaceae</taxon>
        <taxon>Cytospora</taxon>
    </lineage>
</organism>
<dbReference type="Pfam" id="PF01783">
    <property type="entry name" value="Ribosomal_L32p"/>
    <property type="match status" value="1"/>
</dbReference>
<dbReference type="InterPro" id="IPR051991">
    <property type="entry name" value="Mitoribosomal_protein_bL32"/>
</dbReference>
<proteinExistence type="inferred from homology"/>
<evidence type="ECO:0000256" key="5">
    <source>
        <dbReference type="ARBA" id="ARBA00023128"/>
    </source>
</evidence>
<dbReference type="AlphaFoldDB" id="A0A194V4W7"/>
<evidence type="ECO:0000256" key="6">
    <source>
        <dbReference type="ARBA" id="ARBA00023274"/>
    </source>
</evidence>
<comment type="similarity">
    <text evidence="2">Belongs to the bacterial ribosomal protein bL32 family.</text>
</comment>
<name>A0A194V4W7_CYTMA</name>
<evidence type="ECO:0000256" key="3">
    <source>
        <dbReference type="ARBA" id="ARBA00022946"/>
    </source>
</evidence>
<dbReference type="EMBL" id="KN714721">
    <property type="protein sequence ID" value="KUI58933.1"/>
    <property type="molecule type" value="Genomic_DNA"/>
</dbReference>
<dbReference type="NCBIfam" id="TIGR01031">
    <property type="entry name" value="rpmF_bact"/>
    <property type="match status" value="1"/>
</dbReference>
<keyword evidence="3" id="KW-0809">Transit peptide</keyword>
<accession>A0A194V4W7</accession>
<evidence type="ECO:0000256" key="2">
    <source>
        <dbReference type="ARBA" id="ARBA00008560"/>
    </source>
</evidence>
<dbReference type="OrthoDB" id="2014905at2759"/>
<protein>
    <recommendedName>
        <fullName evidence="7">Large ribosomal subunit protein bL32m</fullName>
    </recommendedName>
</protein>
<dbReference type="InterPro" id="IPR011332">
    <property type="entry name" value="Ribosomal_zn-bd"/>
</dbReference>
<dbReference type="GO" id="GO:0003735">
    <property type="term" value="F:structural constituent of ribosome"/>
    <property type="evidence" value="ECO:0007669"/>
    <property type="project" value="InterPro"/>
</dbReference>
<evidence type="ECO:0000256" key="4">
    <source>
        <dbReference type="ARBA" id="ARBA00022980"/>
    </source>
</evidence>
<dbReference type="PANTHER" id="PTHR21026:SF2">
    <property type="entry name" value="LARGE RIBOSOMAL SUBUNIT PROTEIN BL32M"/>
    <property type="match status" value="1"/>
</dbReference>
<dbReference type="SUPFAM" id="SSF57829">
    <property type="entry name" value="Zn-binding ribosomal proteins"/>
    <property type="match status" value="1"/>
</dbReference>
<dbReference type="GO" id="GO:0006412">
    <property type="term" value="P:translation"/>
    <property type="evidence" value="ECO:0007669"/>
    <property type="project" value="InterPro"/>
</dbReference>
<dbReference type="InterPro" id="IPR002677">
    <property type="entry name" value="Ribosomal_bL32"/>
</dbReference>
<keyword evidence="6" id="KW-0687">Ribonucleoprotein</keyword>
<sequence>MSTRATSSLFPRLSSTTFASLCTRQISLPFLPKYAIALPAISLNLPSIPSILEGIWEGILKAVPKKKTSHSKKRHRQMAGKALKDVTNLCKCPVCGGVKKMHHLCEHCMGSEYHRICPLRVVIMLTQVLEMKKMMDEKTRAKTAEMTIKKD</sequence>
<dbReference type="Proteomes" id="UP000078576">
    <property type="component" value="Unassembled WGS sequence"/>
</dbReference>
<dbReference type="PANTHER" id="PTHR21026">
    <property type="entry name" value="39S RIBOSOMAL PROTEIN L32, MITOCHONDRIAL"/>
    <property type="match status" value="1"/>
</dbReference>